<dbReference type="Gene3D" id="2.60.120.260">
    <property type="entry name" value="Galactose-binding domain-like"/>
    <property type="match status" value="1"/>
</dbReference>
<dbReference type="AlphaFoldDB" id="A0A1K1T6D3"/>
<gene>
    <name evidence="3" type="ORF">SAMN04489730_8406</name>
</gene>
<dbReference type="STRING" id="546364.SAMN04489730_8406"/>
<sequence length="283" mass="30117">MARAQRRRADRLSVEDLVRRARAMRDGRPDSVVAPVKAVSDPDEHRLLLERRAREAASAQLRAGAWIRWIAGVVAGAVVAVSLVLLATMPHSAPPRQAALSSVPLLPATTPPRRPVPAEPATAVTPPSTSSTPAPTPTPTPARSSVAQPPVVPVADRCPNPRTARLNDDAPGIGYDGPWKVSRNRGFGDFADDVHFTTTDGASVRFSFTGTGIALFSETNGDEGRIDIYVDGTFRRTVDASAATRTAQQAVFSTCGLPPGSHDLRAVKRGGQYLLVDRIDVTP</sequence>
<name>A0A1K1T6D3_9PSEU</name>
<dbReference type="Proteomes" id="UP000182740">
    <property type="component" value="Unassembled WGS sequence"/>
</dbReference>
<evidence type="ECO:0000256" key="2">
    <source>
        <dbReference type="SAM" id="Phobius"/>
    </source>
</evidence>
<evidence type="ECO:0000256" key="1">
    <source>
        <dbReference type="SAM" id="MobiDB-lite"/>
    </source>
</evidence>
<feature type="compositionally biased region" description="Low complexity" evidence="1">
    <location>
        <begin position="141"/>
        <end position="155"/>
    </location>
</feature>
<keyword evidence="2" id="KW-0812">Transmembrane</keyword>
<keyword evidence="2" id="KW-0472">Membrane</keyword>
<evidence type="ECO:0000313" key="3">
    <source>
        <dbReference type="EMBL" id="SFW92128.1"/>
    </source>
</evidence>
<proteinExistence type="predicted"/>
<reference evidence="4" key="1">
    <citation type="submission" date="2016-11" db="EMBL/GenBank/DDBJ databases">
        <authorList>
            <person name="Varghese N."/>
            <person name="Submissions S."/>
        </authorList>
    </citation>
    <scope>NUCLEOTIDE SEQUENCE [LARGE SCALE GENOMIC DNA]</scope>
    <source>
        <strain evidence="4">DSM 44671</strain>
    </source>
</reference>
<protein>
    <submittedName>
        <fullName evidence="3">Uncharacterized protein</fullName>
    </submittedName>
</protein>
<feature type="compositionally biased region" description="Low complexity" evidence="1">
    <location>
        <begin position="119"/>
        <end position="133"/>
    </location>
</feature>
<dbReference type="EMBL" id="FPJG01000006">
    <property type="protein sequence ID" value="SFW92128.1"/>
    <property type="molecule type" value="Genomic_DNA"/>
</dbReference>
<feature type="transmembrane region" description="Helical" evidence="2">
    <location>
        <begin position="66"/>
        <end position="87"/>
    </location>
</feature>
<evidence type="ECO:0000313" key="4">
    <source>
        <dbReference type="Proteomes" id="UP000182740"/>
    </source>
</evidence>
<feature type="compositionally biased region" description="Pro residues" evidence="1">
    <location>
        <begin position="109"/>
        <end position="118"/>
    </location>
</feature>
<accession>A0A1K1T6D3</accession>
<keyword evidence="2" id="KW-1133">Transmembrane helix</keyword>
<keyword evidence="4" id="KW-1185">Reference proteome</keyword>
<feature type="region of interest" description="Disordered" evidence="1">
    <location>
        <begin position="105"/>
        <end position="172"/>
    </location>
</feature>
<dbReference type="RefSeq" id="WP_072481427.1">
    <property type="nucleotide sequence ID" value="NZ_FPJG01000006.1"/>
</dbReference>
<organism evidence="3 4">
    <name type="scientific">Amycolatopsis australiensis</name>
    <dbReference type="NCBI Taxonomy" id="546364"/>
    <lineage>
        <taxon>Bacteria</taxon>
        <taxon>Bacillati</taxon>
        <taxon>Actinomycetota</taxon>
        <taxon>Actinomycetes</taxon>
        <taxon>Pseudonocardiales</taxon>
        <taxon>Pseudonocardiaceae</taxon>
        <taxon>Amycolatopsis</taxon>
    </lineage>
</organism>